<evidence type="ECO:0000313" key="1">
    <source>
        <dbReference type="EMBL" id="NYA72495.1"/>
    </source>
</evidence>
<dbReference type="AlphaFoldDB" id="A0A7Y9C6U7"/>
<reference evidence="1 2" key="1">
    <citation type="submission" date="2020-07" db="EMBL/GenBank/DDBJ databases">
        <authorList>
            <person name="Sun Q."/>
        </authorList>
    </citation>
    <scope>NUCLEOTIDE SEQUENCE [LARGE SCALE GENOMIC DNA]</scope>
    <source>
        <strain evidence="1 2">MAH-1</strain>
    </source>
</reference>
<accession>A0A7Y9C6U7</accession>
<keyword evidence="2" id="KW-1185">Reference proteome</keyword>
<name>A0A7Y9C6U7_9FLAO</name>
<comment type="caution">
    <text evidence="1">The sequence shown here is derived from an EMBL/GenBank/DDBJ whole genome shotgun (WGS) entry which is preliminary data.</text>
</comment>
<protein>
    <submittedName>
        <fullName evidence="1">Uncharacterized protein</fullName>
    </submittedName>
</protein>
<dbReference type="RefSeq" id="WP_176007296.1">
    <property type="nucleotide sequence ID" value="NZ_JABWMI010000020.1"/>
</dbReference>
<dbReference type="EMBL" id="JACBJI010000008">
    <property type="protein sequence ID" value="NYA72495.1"/>
    <property type="molecule type" value="Genomic_DNA"/>
</dbReference>
<evidence type="ECO:0000313" key="2">
    <source>
        <dbReference type="Proteomes" id="UP000535020"/>
    </source>
</evidence>
<organism evidence="1 2">
    <name type="scientific">Flavobacterium agri</name>
    <dbReference type="NCBI Taxonomy" id="2743471"/>
    <lineage>
        <taxon>Bacteria</taxon>
        <taxon>Pseudomonadati</taxon>
        <taxon>Bacteroidota</taxon>
        <taxon>Flavobacteriia</taxon>
        <taxon>Flavobacteriales</taxon>
        <taxon>Flavobacteriaceae</taxon>
        <taxon>Flavobacterium</taxon>
    </lineage>
</organism>
<dbReference type="Proteomes" id="UP000535020">
    <property type="component" value="Unassembled WGS sequence"/>
</dbReference>
<proteinExistence type="predicted"/>
<gene>
    <name evidence="1" type="ORF">HZF10_16310</name>
</gene>
<sequence length="227" mass="26484">MGYTILSDNIQPLETFLNRTFPNLNILKILQAVERNFTKTTKEEIIRNIKFNSVDKTLVIDYNNNPLDIESALVFVRQFFKMKRSIEIEHTYCILPLSHQGKGYVKPVFRESLEQYINCGARKVKVHAGLSGGGYVWAKYGFRAVSKDEVNIILRNAQKRLKSKDFLVVEKIYNGYYKKYPNGESFPINLWAALDFMKPILLGSDWNGVLDLKNKLHLEKFKEYVYR</sequence>